<sequence length="73" mass="8197">MKSRNSIPTFSGKNRNPLKTQPKMVQKRKKAESAKHAKTNIGAGLYAGEDCPKPRIAKRFHENATRDADLAYK</sequence>
<evidence type="ECO:0000313" key="2">
    <source>
        <dbReference type="Proteomes" id="UP000887577"/>
    </source>
</evidence>
<evidence type="ECO:0000313" key="3">
    <source>
        <dbReference type="WBParaSite" id="PSU_v2.g15263.t1"/>
    </source>
</evidence>
<dbReference type="WBParaSite" id="PSU_v2.g15263.t1">
    <property type="protein sequence ID" value="PSU_v2.g15263.t1"/>
    <property type="gene ID" value="PSU_v2.g15263"/>
</dbReference>
<feature type="region of interest" description="Disordered" evidence="1">
    <location>
        <begin position="1"/>
        <end position="38"/>
    </location>
</feature>
<feature type="compositionally biased region" description="Polar residues" evidence="1">
    <location>
        <begin position="1"/>
        <end position="19"/>
    </location>
</feature>
<accession>A0A914Y4Y8</accession>
<dbReference type="Proteomes" id="UP000887577">
    <property type="component" value="Unplaced"/>
</dbReference>
<evidence type="ECO:0000256" key="1">
    <source>
        <dbReference type="SAM" id="MobiDB-lite"/>
    </source>
</evidence>
<proteinExistence type="predicted"/>
<name>A0A914Y4Y8_9BILA</name>
<organism evidence="2 3">
    <name type="scientific">Panagrolaimus superbus</name>
    <dbReference type="NCBI Taxonomy" id="310955"/>
    <lineage>
        <taxon>Eukaryota</taxon>
        <taxon>Metazoa</taxon>
        <taxon>Ecdysozoa</taxon>
        <taxon>Nematoda</taxon>
        <taxon>Chromadorea</taxon>
        <taxon>Rhabditida</taxon>
        <taxon>Tylenchina</taxon>
        <taxon>Panagrolaimomorpha</taxon>
        <taxon>Panagrolaimoidea</taxon>
        <taxon>Panagrolaimidae</taxon>
        <taxon>Panagrolaimus</taxon>
    </lineage>
</organism>
<dbReference type="AlphaFoldDB" id="A0A914Y4Y8"/>
<protein>
    <submittedName>
        <fullName evidence="3">Uncharacterized protein</fullName>
    </submittedName>
</protein>
<keyword evidence="2" id="KW-1185">Reference proteome</keyword>
<reference evidence="3" key="1">
    <citation type="submission" date="2022-11" db="UniProtKB">
        <authorList>
            <consortium name="WormBaseParasite"/>
        </authorList>
    </citation>
    <scope>IDENTIFICATION</scope>
</reference>